<name>A0ABT8GVV9_9BACL</name>
<feature type="transmembrane region" description="Helical" evidence="3">
    <location>
        <begin position="432"/>
        <end position="460"/>
    </location>
</feature>
<gene>
    <name evidence="4" type="ORF">QYB95_18595</name>
</gene>
<dbReference type="PANTHER" id="PTHR22550:SF5">
    <property type="entry name" value="LEUCINE ZIPPER PROTEIN 4"/>
    <property type="match status" value="1"/>
</dbReference>
<sequence length="510" mass="56992">MKFFKVKTTDRKQENAATEQTSENVISIKKRDIDKSLTTNLNTINSLYSLPENSDVKVRPFTVGEMQKKAIVVYISTITDGQKIDEHIIRPLLKSKSLDQVDNIITAEEITTVKVIEEAVVGINGGNTVLFIDGEDSAYTISTSKFEGRGIEKAENEVVLKGSKDAFNEMATSNISLLRKRIKNESLVVETTNVSKRTNNEAYLLYIKDLANEDILNDVRQRINSLDVDSIQNAAVLEQYIEERQKSLLPTVLYTERPDRTATFLENGYIVLLMDNSPEAIIMPATFWSFFHNAEDHYLRFIFGNFIRALRLLALFITLFISAFYISVTNYHVEMVPADLLLAISATREIVPFPAIVEILLMEIAFELIREAGLRVPSPIGPTIGIVGALILGQAAVQANIVSPLVVIIVALGGLSSFAIGDISMNFSIRVLRFLFIFSAALFGFYGMTALFTVGIVYMVSMKSFGVPYLAPMTPTYVSSKDTIFRRMLNNEILRPGYLKPKDLEKKSGE</sequence>
<dbReference type="InterPro" id="IPR004995">
    <property type="entry name" value="Spore_Ger"/>
</dbReference>
<feature type="transmembrane region" description="Helical" evidence="3">
    <location>
        <begin position="340"/>
        <end position="362"/>
    </location>
</feature>
<dbReference type="PANTHER" id="PTHR22550">
    <property type="entry name" value="SPORE GERMINATION PROTEIN"/>
    <property type="match status" value="1"/>
</dbReference>
<keyword evidence="5" id="KW-1185">Reference proteome</keyword>
<dbReference type="PIRSF" id="PIRSF005690">
    <property type="entry name" value="GerBA"/>
    <property type="match status" value="1"/>
</dbReference>
<evidence type="ECO:0000313" key="5">
    <source>
        <dbReference type="Proteomes" id="UP001172743"/>
    </source>
</evidence>
<protein>
    <submittedName>
        <fullName evidence="4">Spore germination protein</fullName>
    </submittedName>
</protein>
<feature type="transmembrane region" description="Helical" evidence="3">
    <location>
        <begin position="309"/>
        <end position="328"/>
    </location>
</feature>
<reference evidence="4" key="1">
    <citation type="submission" date="2023-07" db="EMBL/GenBank/DDBJ databases">
        <title>Ureibacillus sp. isolated from freshwater well.</title>
        <authorList>
            <person name="Kirdat K."/>
            <person name="Bhatt A."/>
            <person name="Teware R."/>
            <person name="Bhavsar Y."/>
            <person name="Yadav A."/>
        </authorList>
    </citation>
    <scope>NUCLEOTIDE SEQUENCE</scope>
    <source>
        <strain evidence="4">BA0131</strain>
    </source>
</reference>
<dbReference type="Pfam" id="PF03323">
    <property type="entry name" value="GerA"/>
    <property type="match status" value="1"/>
</dbReference>
<comment type="caution">
    <text evidence="4">The sequence shown here is derived from an EMBL/GenBank/DDBJ whole genome shotgun (WGS) entry which is preliminary data.</text>
</comment>
<keyword evidence="2 3" id="KW-0472">Membrane</keyword>
<dbReference type="Proteomes" id="UP001172743">
    <property type="component" value="Unassembled WGS sequence"/>
</dbReference>
<comment type="similarity">
    <text evidence="1">Belongs to the GerABKA family.</text>
</comment>
<dbReference type="InterPro" id="IPR050768">
    <property type="entry name" value="UPF0353/GerABKA_families"/>
</dbReference>
<evidence type="ECO:0000256" key="1">
    <source>
        <dbReference type="ARBA" id="ARBA00005278"/>
    </source>
</evidence>
<evidence type="ECO:0000256" key="3">
    <source>
        <dbReference type="SAM" id="Phobius"/>
    </source>
</evidence>
<organism evidence="4 5">
    <name type="scientific">Ureibacillus aquaedulcis</name>
    <dbReference type="NCBI Taxonomy" id="3058421"/>
    <lineage>
        <taxon>Bacteria</taxon>
        <taxon>Bacillati</taxon>
        <taxon>Bacillota</taxon>
        <taxon>Bacilli</taxon>
        <taxon>Bacillales</taxon>
        <taxon>Caryophanaceae</taxon>
        <taxon>Ureibacillus</taxon>
    </lineage>
</organism>
<dbReference type="EMBL" id="JAUHTQ010000025">
    <property type="protein sequence ID" value="MDN4495553.1"/>
    <property type="molecule type" value="Genomic_DNA"/>
</dbReference>
<evidence type="ECO:0000256" key="2">
    <source>
        <dbReference type="ARBA" id="ARBA00023136"/>
    </source>
</evidence>
<keyword evidence="3" id="KW-0812">Transmembrane</keyword>
<keyword evidence="3" id="KW-1133">Transmembrane helix</keyword>
<feature type="transmembrane region" description="Helical" evidence="3">
    <location>
        <begin position="374"/>
        <end position="395"/>
    </location>
</feature>
<dbReference type="RefSeq" id="WP_301139863.1">
    <property type="nucleotide sequence ID" value="NZ_JAUHTQ010000025.1"/>
</dbReference>
<proteinExistence type="inferred from homology"/>
<accession>A0ABT8GVV9</accession>
<feature type="transmembrane region" description="Helical" evidence="3">
    <location>
        <begin position="401"/>
        <end position="420"/>
    </location>
</feature>
<evidence type="ECO:0000313" key="4">
    <source>
        <dbReference type="EMBL" id="MDN4495553.1"/>
    </source>
</evidence>